<reference evidence="7 8" key="1">
    <citation type="submission" date="2016-04" db="EMBL/GenBank/DDBJ databases">
        <title>A degradative enzymes factory behind the ericoid mycorrhizal symbiosis.</title>
        <authorList>
            <consortium name="DOE Joint Genome Institute"/>
            <person name="Martino E."/>
            <person name="Morin E."/>
            <person name="Grelet G."/>
            <person name="Kuo A."/>
            <person name="Kohler A."/>
            <person name="Daghino S."/>
            <person name="Barry K."/>
            <person name="Choi C."/>
            <person name="Cichocki N."/>
            <person name="Clum A."/>
            <person name="Copeland A."/>
            <person name="Hainaut M."/>
            <person name="Haridas S."/>
            <person name="Labutti K."/>
            <person name="Lindquist E."/>
            <person name="Lipzen A."/>
            <person name="Khouja H.-R."/>
            <person name="Murat C."/>
            <person name="Ohm R."/>
            <person name="Olson A."/>
            <person name="Spatafora J."/>
            <person name="Veneault-Fourrey C."/>
            <person name="Henrissat B."/>
            <person name="Grigoriev I."/>
            <person name="Martin F."/>
            <person name="Perotto S."/>
        </authorList>
    </citation>
    <scope>NUCLEOTIDE SEQUENCE [LARGE SCALE GENOMIC DNA]</scope>
    <source>
        <strain evidence="7 8">F</strain>
    </source>
</reference>
<dbReference type="PROSITE" id="PS51903">
    <property type="entry name" value="CLP_R"/>
    <property type="match status" value="1"/>
</dbReference>
<dbReference type="GO" id="GO:0005737">
    <property type="term" value="C:cytoplasm"/>
    <property type="evidence" value="ECO:0007669"/>
    <property type="project" value="TreeGrafter"/>
</dbReference>
<keyword evidence="7" id="KW-0378">Hydrolase</keyword>
<feature type="coiled-coil region" evidence="5">
    <location>
        <begin position="424"/>
        <end position="472"/>
    </location>
</feature>
<accession>A0A2J6R782</accession>
<dbReference type="GO" id="GO:0005524">
    <property type="term" value="F:ATP binding"/>
    <property type="evidence" value="ECO:0007669"/>
    <property type="project" value="UniProtKB-KW"/>
</dbReference>
<dbReference type="STRING" id="1149755.A0A2J6R782"/>
<dbReference type="InterPro" id="IPR003593">
    <property type="entry name" value="AAA+_ATPase"/>
</dbReference>
<feature type="non-terminal residue" evidence="7">
    <location>
        <position position="569"/>
    </location>
</feature>
<evidence type="ECO:0000256" key="1">
    <source>
        <dbReference type="ARBA" id="ARBA00022737"/>
    </source>
</evidence>
<keyword evidence="5" id="KW-0175">Coiled coil</keyword>
<feature type="domain" description="Clp R" evidence="6">
    <location>
        <begin position="5"/>
        <end position="157"/>
    </location>
</feature>
<organism evidence="7 8">
    <name type="scientific">Hyaloscypha variabilis (strain UAMH 11265 / GT02V1 / F)</name>
    <name type="common">Meliniomyces variabilis</name>
    <dbReference type="NCBI Taxonomy" id="1149755"/>
    <lineage>
        <taxon>Eukaryota</taxon>
        <taxon>Fungi</taxon>
        <taxon>Dikarya</taxon>
        <taxon>Ascomycota</taxon>
        <taxon>Pezizomycotina</taxon>
        <taxon>Leotiomycetes</taxon>
        <taxon>Helotiales</taxon>
        <taxon>Hyaloscyphaceae</taxon>
        <taxon>Hyaloscypha</taxon>
        <taxon>Hyaloscypha variabilis</taxon>
    </lineage>
</organism>
<dbReference type="Pfam" id="PF17871">
    <property type="entry name" value="AAA_lid_9"/>
    <property type="match status" value="1"/>
</dbReference>
<dbReference type="Gene3D" id="1.10.1780.10">
    <property type="entry name" value="Clp, N-terminal domain"/>
    <property type="match status" value="1"/>
</dbReference>
<keyword evidence="8" id="KW-1185">Reference proteome</keyword>
<evidence type="ECO:0000256" key="2">
    <source>
        <dbReference type="ARBA" id="ARBA00022741"/>
    </source>
</evidence>
<evidence type="ECO:0000256" key="5">
    <source>
        <dbReference type="SAM" id="Coils"/>
    </source>
</evidence>
<gene>
    <name evidence="7" type="ORF">L207DRAFT_497732</name>
</gene>
<evidence type="ECO:0000259" key="6">
    <source>
        <dbReference type="PROSITE" id="PS51903"/>
    </source>
</evidence>
<evidence type="ECO:0000256" key="4">
    <source>
        <dbReference type="PROSITE-ProRule" id="PRU01251"/>
    </source>
</evidence>
<dbReference type="PANTHER" id="PTHR11638:SF18">
    <property type="entry name" value="HEAT SHOCK PROTEIN 104"/>
    <property type="match status" value="1"/>
</dbReference>
<dbReference type="EMBL" id="KZ613954">
    <property type="protein sequence ID" value="PMD34372.1"/>
    <property type="molecule type" value="Genomic_DNA"/>
</dbReference>
<sequence length="569" mass="63108">MANATWRFSDSAEKAMQDAATIAQKYHHTLVWPVHLALALLGPLPGNSPFDSLPQSHFLKLIALAHGDLQIFQNALIQTIVGLPSNKLPPKHVIRSGDLERVLSQANSCRITQNETLVAIEHLISGILRDGDVQAALQVAYTPRSKINSIHIAIDESENRISKLSKSNVAVVAFVTDTSLAAKRMVDPVIGRDEEIRRLITVLSRRKNNNAILVGESGIGKTSIINGLVQCIVKGDVPTHLMGCKMLFLNGCALLAGADFQDESFEKPIREVLNATHDHEAMTSIFLDDLHLLLGNPNGVSSEDDRVHFLRSLIFKKELHHCIATTTPTDYQTLTEKSPAFLSKFVMIPVEQPNIRETLSILRGLKHRYETSHGFAIADSALFETAALAAEYFPSQSLPRSAIELVNKTTAIIATTRDSGLEELKRMEKEKSQLVTKITYLELRMNNPCSYIEKARTELSGLEKMIKSLSESHDILLSIRRDLHQQTARLEEFRSIHAKGELEGNVPGAADTLHDLILETQAHIDKAKLREEEAVSDVSKHMKDPSTKLFFANRVGPAQVRQIVRELTG</sequence>
<dbReference type="CDD" id="cd00009">
    <property type="entry name" value="AAA"/>
    <property type="match status" value="1"/>
</dbReference>
<dbReference type="PANTHER" id="PTHR11638">
    <property type="entry name" value="ATP-DEPENDENT CLP PROTEASE"/>
    <property type="match status" value="1"/>
</dbReference>
<dbReference type="SUPFAM" id="SSF81923">
    <property type="entry name" value="Double Clp-N motif"/>
    <property type="match status" value="1"/>
</dbReference>
<keyword evidence="1 4" id="KW-0677">Repeat</keyword>
<proteinExistence type="predicted"/>
<dbReference type="Pfam" id="PF02861">
    <property type="entry name" value="Clp_N"/>
    <property type="match status" value="1"/>
</dbReference>
<dbReference type="Gene3D" id="3.40.50.300">
    <property type="entry name" value="P-loop containing nucleotide triphosphate hydrolases"/>
    <property type="match status" value="2"/>
</dbReference>
<evidence type="ECO:0000313" key="8">
    <source>
        <dbReference type="Proteomes" id="UP000235786"/>
    </source>
</evidence>
<dbReference type="GO" id="GO:0034605">
    <property type="term" value="P:cellular response to heat"/>
    <property type="evidence" value="ECO:0007669"/>
    <property type="project" value="TreeGrafter"/>
</dbReference>
<name>A0A2J6R782_HYAVF</name>
<dbReference type="Proteomes" id="UP000235786">
    <property type="component" value="Unassembled WGS sequence"/>
</dbReference>
<evidence type="ECO:0000313" key="7">
    <source>
        <dbReference type="EMBL" id="PMD34372.1"/>
    </source>
</evidence>
<keyword evidence="2" id="KW-0547">Nucleotide-binding</keyword>
<dbReference type="SMART" id="SM00382">
    <property type="entry name" value="AAA"/>
    <property type="match status" value="1"/>
</dbReference>
<dbReference type="SUPFAM" id="SSF52540">
    <property type="entry name" value="P-loop containing nucleoside triphosphate hydrolases"/>
    <property type="match status" value="1"/>
</dbReference>
<dbReference type="InterPro" id="IPR027417">
    <property type="entry name" value="P-loop_NTPase"/>
</dbReference>
<dbReference type="InterPro" id="IPR036628">
    <property type="entry name" value="Clp_N_dom_sf"/>
</dbReference>
<dbReference type="AlphaFoldDB" id="A0A2J6R782"/>
<protein>
    <submittedName>
        <fullName evidence="7">P-loop containing nucleoside triphosphate hydrolase protein</fullName>
    </submittedName>
</protein>
<dbReference type="InterPro" id="IPR050130">
    <property type="entry name" value="ClpA_ClpB"/>
</dbReference>
<dbReference type="InterPro" id="IPR004176">
    <property type="entry name" value="Clp_R_N"/>
</dbReference>
<keyword evidence="3" id="KW-0067">ATP-binding</keyword>
<dbReference type="InterPro" id="IPR041546">
    <property type="entry name" value="ClpA/ClpB_AAA_lid"/>
</dbReference>
<dbReference type="OrthoDB" id="2690785at2759"/>
<dbReference type="InterPro" id="IPR003959">
    <property type="entry name" value="ATPase_AAA_core"/>
</dbReference>
<dbReference type="GO" id="GO:0016887">
    <property type="term" value="F:ATP hydrolysis activity"/>
    <property type="evidence" value="ECO:0007669"/>
    <property type="project" value="InterPro"/>
</dbReference>
<evidence type="ECO:0000256" key="3">
    <source>
        <dbReference type="ARBA" id="ARBA00022840"/>
    </source>
</evidence>
<dbReference type="Pfam" id="PF00004">
    <property type="entry name" value="AAA"/>
    <property type="match status" value="1"/>
</dbReference>